<gene>
    <name evidence="4" type="ORF">GCM10017567_74140</name>
</gene>
<dbReference type="Gene3D" id="2.60.40.790">
    <property type="match status" value="1"/>
</dbReference>
<name>A0ABQ3KXE4_9PSEU</name>
<dbReference type="InterPro" id="IPR002068">
    <property type="entry name" value="A-crystallin/Hsp20_dom"/>
</dbReference>
<reference evidence="5" key="1">
    <citation type="journal article" date="2019" name="Int. J. Syst. Evol. Microbiol.">
        <title>The Global Catalogue of Microorganisms (GCM) 10K type strain sequencing project: providing services to taxonomists for standard genome sequencing and annotation.</title>
        <authorList>
            <consortium name="The Broad Institute Genomics Platform"/>
            <consortium name="The Broad Institute Genome Sequencing Center for Infectious Disease"/>
            <person name="Wu L."/>
            <person name="Ma J."/>
        </authorList>
    </citation>
    <scope>NUCLEOTIDE SEQUENCE [LARGE SCALE GENOMIC DNA]</scope>
    <source>
        <strain evidence="5">CGMCC 4.7680</strain>
    </source>
</reference>
<dbReference type="InterPro" id="IPR008978">
    <property type="entry name" value="HSP20-like_chaperone"/>
</dbReference>
<evidence type="ECO:0000313" key="4">
    <source>
        <dbReference type="EMBL" id="GHG41690.1"/>
    </source>
</evidence>
<dbReference type="RefSeq" id="WP_191315979.1">
    <property type="nucleotide sequence ID" value="NZ_BNAW01000051.1"/>
</dbReference>
<keyword evidence="5" id="KW-1185">Reference proteome</keyword>
<evidence type="ECO:0000256" key="1">
    <source>
        <dbReference type="PROSITE-ProRule" id="PRU00285"/>
    </source>
</evidence>
<feature type="domain" description="SHSP" evidence="3">
    <location>
        <begin position="9"/>
        <end position="119"/>
    </location>
</feature>
<comment type="similarity">
    <text evidence="1 2">Belongs to the small heat shock protein (HSP20) family.</text>
</comment>
<comment type="caution">
    <text evidence="4">The sequence shown here is derived from an EMBL/GenBank/DDBJ whole genome shotgun (WGS) entry which is preliminary data.</text>
</comment>
<dbReference type="PANTHER" id="PTHR11527">
    <property type="entry name" value="HEAT-SHOCK PROTEIN 20 FAMILY MEMBER"/>
    <property type="match status" value="1"/>
</dbReference>
<protein>
    <submittedName>
        <fullName evidence="4">Heat-shock protein Hsp20</fullName>
    </submittedName>
</protein>
<proteinExistence type="inferred from homology"/>
<dbReference type="InterPro" id="IPR031107">
    <property type="entry name" value="Small_HSP"/>
</dbReference>
<dbReference type="EMBL" id="BNAW01000051">
    <property type="protein sequence ID" value="GHG41690.1"/>
    <property type="molecule type" value="Genomic_DNA"/>
</dbReference>
<dbReference type="SUPFAM" id="SSF49764">
    <property type="entry name" value="HSP20-like chaperones"/>
    <property type="match status" value="1"/>
</dbReference>
<evidence type="ECO:0000313" key="5">
    <source>
        <dbReference type="Proteomes" id="UP000649955"/>
    </source>
</evidence>
<dbReference type="Proteomes" id="UP000649955">
    <property type="component" value="Unassembled WGS sequence"/>
</dbReference>
<dbReference type="CDD" id="cd06464">
    <property type="entry name" value="ACD_sHsps-like"/>
    <property type="match status" value="1"/>
</dbReference>
<evidence type="ECO:0000259" key="3">
    <source>
        <dbReference type="PROSITE" id="PS01031"/>
    </source>
</evidence>
<dbReference type="Pfam" id="PF00011">
    <property type="entry name" value="HSP20"/>
    <property type="match status" value="1"/>
</dbReference>
<evidence type="ECO:0000256" key="2">
    <source>
        <dbReference type="RuleBase" id="RU003616"/>
    </source>
</evidence>
<accession>A0ABQ3KXE4</accession>
<sequence>MTLTAVRSVSALDRWDPFGEFDVRETDDAYLVEVQLPGFKRRDVTVEVTGSEVAVKGEAGRRGLFRRRPRRVGEFACRVTLPDEVDTDAVSAVLAKGVLTVRAPKREFARRRRIAVTSTRS</sequence>
<organism evidence="4 5">
    <name type="scientific">Amycolatopsis bullii</name>
    <dbReference type="NCBI Taxonomy" id="941987"/>
    <lineage>
        <taxon>Bacteria</taxon>
        <taxon>Bacillati</taxon>
        <taxon>Actinomycetota</taxon>
        <taxon>Actinomycetes</taxon>
        <taxon>Pseudonocardiales</taxon>
        <taxon>Pseudonocardiaceae</taxon>
        <taxon>Amycolatopsis</taxon>
    </lineage>
</organism>
<dbReference type="PROSITE" id="PS01031">
    <property type="entry name" value="SHSP"/>
    <property type="match status" value="1"/>
</dbReference>